<keyword evidence="6" id="KW-0479">Metal-binding</keyword>
<evidence type="ECO:0000313" key="14">
    <source>
        <dbReference type="Proteomes" id="UP000189137"/>
    </source>
</evidence>
<dbReference type="EMBL" id="DAEQIJ010000007">
    <property type="protein sequence ID" value="HBH2619996.1"/>
    <property type="molecule type" value="Genomic_DNA"/>
</dbReference>
<dbReference type="EC" id="2.7.1.-" evidence="13"/>
<name>A0A069AJY7_CLODI</name>
<evidence type="ECO:0000256" key="4">
    <source>
        <dbReference type="ARBA" id="ARBA00022683"/>
    </source>
</evidence>
<evidence type="ECO:0000313" key="13">
    <source>
        <dbReference type="EMBL" id="SJS19306.1"/>
    </source>
</evidence>
<keyword evidence="4" id="KW-0598">Phosphotransferase system</keyword>
<dbReference type="GeneID" id="66355482"/>
<dbReference type="Proteomes" id="UP000878956">
    <property type="component" value="Unassembled WGS sequence"/>
</dbReference>
<dbReference type="Pfam" id="PF02255">
    <property type="entry name" value="PTS_IIA"/>
    <property type="match status" value="1"/>
</dbReference>
<evidence type="ECO:0000256" key="6">
    <source>
        <dbReference type="PIRSR" id="PIRSR000699-2"/>
    </source>
</evidence>
<evidence type="ECO:0000256" key="7">
    <source>
        <dbReference type="PROSITE-ProRule" id="PRU00418"/>
    </source>
</evidence>
<comment type="cofactor">
    <cofactor evidence="6">
        <name>Mg(2+)</name>
        <dbReference type="ChEBI" id="CHEBI:18420"/>
    </cofactor>
    <text evidence="6">Binds 1 Mg(2+) ion per trimer.</text>
</comment>
<keyword evidence="2" id="KW-0762">Sugar transport</keyword>
<dbReference type="InterPro" id="IPR003188">
    <property type="entry name" value="PTS_IIA_lac/cel"/>
</dbReference>
<evidence type="ECO:0000313" key="11">
    <source>
        <dbReference type="EMBL" id="HBH1540606.1"/>
    </source>
</evidence>
<dbReference type="KEGG" id="pdf:CD630DERM_30800"/>
<reference evidence="9" key="1">
    <citation type="submission" date="2014-07" db="EMBL/GenBank/DDBJ databases">
        <authorList>
            <person name="Monot Marc"/>
        </authorList>
    </citation>
    <scope>NUCLEOTIDE SEQUENCE</scope>
    <source>
        <strain evidence="10">7032989</strain>
        <strain evidence="9">7032994</strain>
    </source>
</reference>
<evidence type="ECO:0000313" key="8">
    <source>
        <dbReference type="EMBL" id="CDS88932.1"/>
    </source>
</evidence>
<feature type="binding site" evidence="6">
    <location>
        <position position="87"/>
    </location>
    <ligand>
        <name>Mg(2+)</name>
        <dbReference type="ChEBI" id="CHEBI:18420"/>
        <note>ligand shared between all trimeric partners</note>
    </ligand>
</feature>
<sequence>MTIEEHIIDEELVEVAMQIILRAGEARTEIKHALNDLEKFDYRNADLKLAKAKGFMTEAHRAQTKIIQGEAGGEKRAHSLLFAHAQDTLMTIFSELNITMSLVGIVKSIEYKVNNSK</sequence>
<feature type="active site" description="Tele-phosphohistidine intermediate" evidence="5">
    <location>
        <position position="84"/>
    </location>
</feature>
<evidence type="ECO:0000256" key="1">
    <source>
        <dbReference type="ARBA" id="ARBA00022448"/>
    </source>
</evidence>
<protein>
    <submittedName>
        <fullName evidence="13">N,N'-diacetylchitobiose-specific phosphotransferase enzyme IIA component</fullName>
        <ecNumber evidence="13">2.7.1.-</ecNumber>
    </submittedName>
    <submittedName>
        <fullName evidence="11">PTS lactose/cellobiose transporter subunit IIA</fullName>
    </submittedName>
    <submittedName>
        <fullName evidence="9">PTS system, Lactose/Cellobiose specific IIA subunit</fullName>
    </submittedName>
    <submittedName>
        <fullName evidence="8">PTS system, lactose/cellobiose-family IIA component</fullName>
    </submittedName>
</protein>
<dbReference type="EMBL" id="FUPS01000004">
    <property type="protein sequence ID" value="SJS19306.1"/>
    <property type="molecule type" value="Genomic_DNA"/>
</dbReference>
<dbReference type="EMBL" id="LK932411">
    <property type="protein sequence ID" value="CDS89569.1"/>
    <property type="molecule type" value="Genomic_DNA"/>
</dbReference>
<dbReference type="GO" id="GO:0009401">
    <property type="term" value="P:phosphoenolpyruvate-dependent sugar phosphotransferase system"/>
    <property type="evidence" value="ECO:0007669"/>
    <property type="project" value="UniProtKB-KW"/>
</dbReference>
<keyword evidence="3 13" id="KW-0808">Transferase</keyword>
<dbReference type="EMBL" id="DAEPXK010000001">
    <property type="protein sequence ID" value="HBH1540606.1"/>
    <property type="molecule type" value="Genomic_DNA"/>
</dbReference>
<keyword evidence="1" id="KW-0813">Transport</keyword>
<dbReference type="GO" id="GO:0046872">
    <property type="term" value="F:metal ion binding"/>
    <property type="evidence" value="ECO:0007669"/>
    <property type="project" value="UniProtKB-KW"/>
</dbReference>
<dbReference type="PANTHER" id="PTHR34382:SF7">
    <property type="entry name" value="PTS SYSTEM N,N'-DIACETYLCHITOBIOSE-SPECIFIC EIIA COMPONENT"/>
    <property type="match status" value="1"/>
</dbReference>
<organism evidence="9">
    <name type="scientific">Clostridioides difficile</name>
    <name type="common">Peptoclostridium difficile</name>
    <dbReference type="NCBI Taxonomy" id="1496"/>
    <lineage>
        <taxon>Bacteria</taxon>
        <taxon>Bacillati</taxon>
        <taxon>Bacillota</taxon>
        <taxon>Clostridia</taxon>
        <taxon>Peptostreptococcales</taxon>
        <taxon>Peptostreptococcaceae</taxon>
        <taxon>Clostridioides</taxon>
    </lineage>
</organism>
<dbReference type="PROSITE" id="PS51095">
    <property type="entry name" value="PTS_EIIA_TYPE_3"/>
    <property type="match status" value="1"/>
</dbReference>
<evidence type="ECO:0000256" key="3">
    <source>
        <dbReference type="ARBA" id="ARBA00022679"/>
    </source>
</evidence>
<evidence type="ECO:0000313" key="9">
    <source>
        <dbReference type="EMBL" id="CDS89569.1"/>
    </source>
</evidence>
<dbReference type="PATRIC" id="fig|1496.854.peg.1331"/>
<evidence type="ECO:0000313" key="10">
    <source>
        <dbReference type="EMBL" id="CDT70784.1"/>
    </source>
</evidence>
<feature type="modified residue" description="Phosphohistidine; by HPr" evidence="7">
    <location>
        <position position="84"/>
    </location>
</feature>
<dbReference type="Proteomes" id="UP000879542">
    <property type="component" value="Unassembled WGS sequence"/>
</dbReference>
<evidence type="ECO:0000313" key="12">
    <source>
        <dbReference type="EMBL" id="HBH2619996.1"/>
    </source>
</evidence>
<proteinExistence type="predicted"/>
<dbReference type="SUPFAM" id="SSF46973">
    <property type="entry name" value="Enzyme IIa from lactose specific PTS, IIa-lac"/>
    <property type="match status" value="1"/>
</dbReference>
<gene>
    <name evidence="13" type="primary">chbA_1</name>
    <name evidence="10" type="ORF">BN1095_650011</name>
    <name evidence="8" type="ORF">BN1096_700249</name>
    <name evidence="9" type="ORF">BN1097_710248</name>
    <name evidence="11" type="ORF">KRM00_000054</name>
    <name evidence="12" type="ORF">KRQ00_001752</name>
    <name evidence="13" type="ORF">SAMEA3375112_01502</name>
</gene>
<keyword evidence="6" id="KW-0460">Magnesium</keyword>
<evidence type="ECO:0000256" key="2">
    <source>
        <dbReference type="ARBA" id="ARBA00022597"/>
    </source>
</evidence>
<reference evidence="11" key="4">
    <citation type="submission" date="2021-06" db="EMBL/GenBank/DDBJ databases">
        <authorList>
            <consortium name="NCBI Pathogen Detection Project"/>
        </authorList>
    </citation>
    <scope>NUCLEOTIDE SEQUENCE</scope>
    <source>
        <strain evidence="12">Clostridioides</strain>
        <strain evidence="11">HN1000</strain>
    </source>
</reference>
<dbReference type="EMBL" id="LK933349">
    <property type="protein sequence ID" value="CDT70784.1"/>
    <property type="molecule type" value="Genomic_DNA"/>
</dbReference>
<reference evidence="11" key="3">
    <citation type="journal article" date="2018" name="Genome Biol.">
        <title>SKESA: strategic k-mer extension for scrupulous assemblies.</title>
        <authorList>
            <person name="Souvorov A."/>
            <person name="Agarwala R."/>
            <person name="Lipman D.J."/>
        </authorList>
    </citation>
    <scope>NUCLEOTIDE SEQUENCE</scope>
    <source>
        <strain evidence="12">Clostridioides</strain>
        <strain evidence="11">HN1000</strain>
    </source>
</reference>
<accession>A0A069AJY7</accession>
<dbReference type="GO" id="GO:0016740">
    <property type="term" value="F:transferase activity"/>
    <property type="evidence" value="ECO:0007669"/>
    <property type="project" value="UniProtKB-KW"/>
</dbReference>
<dbReference type="AlphaFoldDB" id="A0A069AJY7"/>
<dbReference type="Proteomes" id="UP000189137">
    <property type="component" value="Unassembled WGS sequence"/>
</dbReference>
<dbReference type="PANTHER" id="PTHR34382">
    <property type="entry name" value="PTS SYSTEM N,N'-DIACETYLCHITOBIOSE-SPECIFIC EIIA COMPONENT"/>
    <property type="match status" value="1"/>
</dbReference>
<dbReference type="EMBL" id="LK932525">
    <property type="protein sequence ID" value="CDS88932.1"/>
    <property type="molecule type" value="Genomic_DNA"/>
</dbReference>
<dbReference type="RefSeq" id="WP_003439961.1">
    <property type="nucleotide sequence ID" value="NZ_AP025558.1"/>
</dbReference>
<dbReference type="PIRSF" id="PIRSF000699">
    <property type="entry name" value="PTS_IILac_III"/>
    <property type="match status" value="1"/>
</dbReference>
<dbReference type="InterPro" id="IPR036542">
    <property type="entry name" value="PTS_IIA_lac/cel_sf"/>
</dbReference>
<reference evidence="13 14" key="2">
    <citation type="submission" date="2017-02" db="EMBL/GenBank/DDBJ databases">
        <authorList>
            <consortium name="Pathogen Informatics"/>
        </authorList>
    </citation>
    <scope>NUCLEOTIDE SEQUENCE [LARGE SCALE GENOMIC DNA]</scope>
    <source>
        <strain evidence="13 14">VRECD0157</strain>
    </source>
</reference>
<dbReference type="Gene3D" id="1.20.58.80">
    <property type="entry name" value="Phosphotransferase system, lactose/cellobiose-type IIA subunit"/>
    <property type="match status" value="1"/>
</dbReference>
<evidence type="ECO:0000256" key="5">
    <source>
        <dbReference type="PIRSR" id="PIRSR000699-1"/>
    </source>
</evidence>